<reference evidence="2 3" key="1">
    <citation type="journal article" date="2018" name="Sci. Rep.">
        <title>Comparative analysis of the Pocillopora damicornis genome highlights role of immune system in coral evolution.</title>
        <authorList>
            <person name="Cunning R."/>
            <person name="Bay R.A."/>
            <person name="Gillette P."/>
            <person name="Baker A.C."/>
            <person name="Traylor-Knowles N."/>
        </authorList>
    </citation>
    <scope>NUCLEOTIDE SEQUENCE [LARGE SCALE GENOMIC DNA]</scope>
    <source>
        <strain evidence="2">RSMAS</strain>
        <tissue evidence="2">Whole animal</tissue>
    </source>
</reference>
<feature type="compositionally biased region" description="Basic and acidic residues" evidence="1">
    <location>
        <begin position="26"/>
        <end position="44"/>
    </location>
</feature>
<evidence type="ECO:0000256" key="1">
    <source>
        <dbReference type="SAM" id="MobiDB-lite"/>
    </source>
</evidence>
<proteinExistence type="predicted"/>
<evidence type="ECO:0000313" key="3">
    <source>
        <dbReference type="Proteomes" id="UP000275408"/>
    </source>
</evidence>
<keyword evidence="3" id="KW-1185">Reference proteome</keyword>
<dbReference type="EMBL" id="RCHS01000490">
    <property type="protein sequence ID" value="RMX58545.1"/>
    <property type="molecule type" value="Genomic_DNA"/>
</dbReference>
<protein>
    <submittedName>
        <fullName evidence="2">Uncharacterized protein</fullName>
    </submittedName>
</protein>
<sequence>MKSFVGFLKNGTRKKIEKKKKAGNFMKDKWENDGRKEFTEDQRKNVNGKNGDHWFSVTVCVGRSPSEYEALHGLRILQLPNSKSLRQAIKDDSVNPSIGEEYLLDQYKIYANVQKNREEEGHHKSLALQVLMWNEVKVNM</sequence>
<name>A0A3M6UXZ8_POCDA</name>
<evidence type="ECO:0000313" key="2">
    <source>
        <dbReference type="EMBL" id="RMX58545.1"/>
    </source>
</evidence>
<comment type="caution">
    <text evidence="2">The sequence shown here is derived from an EMBL/GenBank/DDBJ whole genome shotgun (WGS) entry which is preliminary data.</text>
</comment>
<feature type="region of interest" description="Disordered" evidence="1">
    <location>
        <begin position="18"/>
        <end position="45"/>
    </location>
</feature>
<gene>
    <name evidence="2" type="ORF">pdam_00025181</name>
</gene>
<accession>A0A3M6UXZ8</accession>
<organism evidence="2 3">
    <name type="scientific">Pocillopora damicornis</name>
    <name type="common">Cauliflower coral</name>
    <name type="synonym">Millepora damicornis</name>
    <dbReference type="NCBI Taxonomy" id="46731"/>
    <lineage>
        <taxon>Eukaryota</taxon>
        <taxon>Metazoa</taxon>
        <taxon>Cnidaria</taxon>
        <taxon>Anthozoa</taxon>
        <taxon>Hexacorallia</taxon>
        <taxon>Scleractinia</taxon>
        <taxon>Astrocoeniina</taxon>
        <taxon>Pocilloporidae</taxon>
        <taxon>Pocillopora</taxon>
    </lineage>
</organism>
<dbReference type="AlphaFoldDB" id="A0A3M6UXZ8"/>
<dbReference type="Proteomes" id="UP000275408">
    <property type="component" value="Unassembled WGS sequence"/>
</dbReference>